<reference evidence="2" key="1">
    <citation type="submission" date="2023-08" db="EMBL/GenBank/DDBJ databases">
        <authorList>
            <person name="Alioto T."/>
            <person name="Alioto T."/>
            <person name="Gomez Garrido J."/>
        </authorList>
    </citation>
    <scope>NUCLEOTIDE SEQUENCE</scope>
</reference>
<dbReference type="SMART" id="SM01126">
    <property type="entry name" value="DDE_Tnp_IS1595"/>
    <property type="match status" value="1"/>
</dbReference>
<dbReference type="AlphaFoldDB" id="A0AA36ASZ2"/>
<dbReference type="InterPro" id="IPR024445">
    <property type="entry name" value="Tnp_ISXO2-like"/>
</dbReference>
<gene>
    <name evidence="2" type="ORF">OCTVUL_1B016488</name>
</gene>
<dbReference type="EMBL" id="OX597816">
    <property type="protein sequence ID" value="CAI9720272.1"/>
    <property type="molecule type" value="Genomic_DNA"/>
</dbReference>
<name>A0AA36ASZ2_OCTVU</name>
<organism evidence="2 3">
    <name type="scientific">Octopus vulgaris</name>
    <name type="common">Common octopus</name>
    <dbReference type="NCBI Taxonomy" id="6645"/>
    <lineage>
        <taxon>Eukaryota</taxon>
        <taxon>Metazoa</taxon>
        <taxon>Spiralia</taxon>
        <taxon>Lophotrochozoa</taxon>
        <taxon>Mollusca</taxon>
        <taxon>Cephalopoda</taxon>
        <taxon>Coleoidea</taxon>
        <taxon>Octopodiformes</taxon>
        <taxon>Octopoda</taxon>
        <taxon>Incirrata</taxon>
        <taxon>Octopodidae</taxon>
        <taxon>Octopus</taxon>
    </lineage>
</organism>
<proteinExistence type="predicted"/>
<dbReference type="Pfam" id="PF12762">
    <property type="entry name" value="DDE_Tnp_IS1595"/>
    <property type="match status" value="1"/>
</dbReference>
<dbReference type="Proteomes" id="UP001162480">
    <property type="component" value="Chromosome 3"/>
</dbReference>
<evidence type="ECO:0000313" key="2">
    <source>
        <dbReference type="EMBL" id="CAI9720272.1"/>
    </source>
</evidence>
<feature type="domain" description="ISXO2-like transposase" evidence="1">
    <location>
        <begin position="154"/>
        <end position="292"/>
    </location>
</feature>
<dbReference type="InterPro" id="IPR053164">
    <property type="entry name" value="IS1016-like_transposase"/>
</dbReference>
<keyword evidence="3" id="KW-1185">Reference proteome</keyword>
<evidence type="ECO:0000259" key="1">
    <source>
        <dbReference type="SMART" id="SM01126"/>
    </source>
</evidence>
<dbReference type="PANTHER" id="PTHR47163">
    <property type="entry name" value="DDE_TNP_IS1595 DOMAIN-CONTAINING PROTEIN"/>
    <property type="match status" value="1"/>
</dbReference>
<sequence>MAGPVKRKTTGRIVDEIIDADKLTEKSYVFRDIHAMTMNNESTINFLASLGLIHNSAMCCNQPMRLMTRSTSSDGKAWRCYVCSHYRSIRQDSFFSGSHLPLARLIDLIYWWAVFECKQRVVMEQVGIGPEAIVKWYNYFREICAVWCNDNAMQIGGEGTVVEIGETKFTRHKHYTGPYENRLLLGMVERRSLRCVFVPISDRNASTLLPIIAQHVLPETRIIIDGGLAYQELLNHSDINCNLHFVDPRNATFNTNTIERTWREFKDKYRNMHGTSDNLFDTYLQEFCWRRSHKQKISNNHK</sequence>
<evidence type="ECO:0000313" key="3">
    <source>
        <dbReference type="Proteomes" id="UP001162480"/>
    </source>
</evidence>
<accession>A0AA36ASZ2</accession>
<protein>
    <recommendedName>
        <fullName evidence="1">ISXO2-like transposase domain-containing protein</fullName>
    </recommendedName>
</protein>
<dbReference type="PANTHER" id="PTHR47163:SF2">
    <property type="entry name" value="SI:DKEY-17M8.2"/>
    <property type="match status" value="1"/>
</dbReference>